<keyword evidence="2" id="KW-1185">Reference proteome</keyword>
<dbReference type="Gene3D" id="3.30.420.10">
    <property type="entry name" value="Ribonuclease H-like superfamily/Ribonuclease H"/>
    <property type="match status" value="1"/>
</dbReference>
<sequence length="68" mass="8306">PNSLDLNEIEPCWNYPKDRIMEYGFTITSERTRHKVVNTLRYEWDQMPQELVDHFCMNFHLNLLQVHV</sequence>
<dbReference type="InterPro" id="IPR036397">
    <property type="entry name" value="RNaseH_sf"/>
</dbReference>
<dbReference type="OrthoDB" id="4843223at2759"/>
<feature type="non-terminal residue" evidence="1">
    <location>
        <position position="1"/>
    </location>
</feature>
<accession>A0A3N4K4A6</accession>
<protein>
    <recommendedName>
        <fullName evidence="3">Tc1-like transposase DDE domain-containing protein</fullName>
    </recommendedName>
</protein>
<evidence type="ECO:0000313" key="1">
    <source>
        <dbReference type="EMBL" id="RPB04042.1"/>
    </source>
</evidence>
<evidence type="ECO:0008006" key="3">
    <source>
        <dbReference type="Google" id="ProtNLM"/>
    </source>
</evidence>
<proteinExistence type="predicted"/>
<dbReference type="EMBL" id="ML120360">
    <property type="protein sequence ID" value="RPB04042.1"/>
    <property type="molecule type" value="Genomic_DNA"/>
</dbReference>
<dbReference type="AlphaFoldDB" id="A0A3N4K4A6"/>
<gene>
    <name evidence="1" type="ORF">L873DRAFT_1668210</name>
</gene>
<dbReference type="Proteomes" id="UP000276215">
    <property type="component" value="Unassembled WGS sequence"/>
</dbReference>
<evidence type="ECO:0000313" key="2">
    <source>
        <dbReference type="Proteomes" id="UP000276215"/>
    </source>
</evidence>
<reference evidence="1 2" key="1">
    <citation type="journal article" date="2018" name="Nat. Ecol. Evol.">
        <title>Pezizomycetes genomes reveal the molecular basis of ectomycorrhizal truffle lifestyle.</title>
        <authorList>
            <person name="Murat C."/>
            <person name="Payen T."/>
            <person name="Noel B."/>
            <person name="Kuo A."/>
            <person name="Morin E."/>
            <person name="Chen J."/>
            <person name="Kohler A."/>
            <person name="Krizsan K."/>
            <person name="Balestrini R."/>
            <person name="Da Silva C."/>
            <person name="Montanini B."/>
            <person name="Hainaut M."/>
            <person name="Levati E."/>
            <person name="Barry K.W."/>
            <person name="Belfiori B."/>
            <person name="Cichocki N."/>
            <person name="Clum A."/>
            <person name="Dockter R.B."/>
            <person name="Fauchery L."/>
            <person name="Guy J."/>
            <person name="Iotti M."/>
            <person name="Le Tacon F."/>
            <person name="Lindquist E.A."/>
            <person name="Lipzen A."/>
            <person name="Malagnac F."/>
            <person name="Mello A."/>
            <person name="Molinier V."/>
            <person name="Miyauchi S."/>
            <person name="Poulain J."/>
            <person name="Riccioni C."/>
            <person name="Rubini A."/>
            <person name="Sitrit Y."/>
            <person name="Splivallo R."/>
            <person name="Traeger S."/>
            <person name="Wang M."/>
            <person name="Zifcakova L."/>
            <person name="Wipf D."/>
            <person name="Zambonelli A."/>
            <person name="Paolocci F."/>
            <person name="Nowrousian M."/>
            <person name="Ottonello S."/>
            <person name="Baldrian P."/>
            <person name="Spatafora J.W."/>
            <person name="Henrissat B."/>
            <person name="Nagy L.G."/>
            <person name="Aury J.M."/>
            <person name="Wincker P."/>
            <person name="Grigoriev I.V."/>
            <person name="Bonfante P."/>
            <person name="Martin F.M."/>
        </authorList>
    </citation>
    <scope>NUCLEOTIDE SEQUENCE [LARGE SCALE GENOMIC DNA]</scope>
    <source>
        <strain evidence="1 2">120613-1</strain>
    </source>
</reference>
<organism evidence="1 2">
    <name type="scientific">Choiromyces venosus 120613-1</name>
    <dbReference type="NCBI Taxonomy" id="1336337"/>
    <lineage>
        <taxon>Eukaryota</taxon>
        <taxon>Fungi</taxon>
        <taxon>Dikarya</taxon>
        <taxon>Ascomycota</taxon>
        <taxon>Pezizomycotina</taxon>
        <taxon>Pezizomycetes</taxon>
        <taxon>Pezizales</taxon>
        <taxon>Tuberaceae</taxon>
        <taxon>Choiromyces</taxon>
    </lineage>
</organism>
<dbReference type="GO" id="GO:0003676">
    <property type="term" value="F:nucleic acid binding"/>
    <property type="evidence" value="ECO:0007669"/>
    <property type="project" value="InterPro"/>
</dbReference>
<name>A0A3N4K4A6_9PEZI</name>